<dbReference type="EMBL" id="CAXAMN010028028">
    <property type="protein sequence ID" value="CAK9114721.1"/>
    <property type="molecule type" value="Genomic_DNA"/>
</dbReference>
<dbReference type="SMART" id="SM00028">
    <property type="entry name" value="TPR"/>
    <property type="match status" value="5"/>
</dbReference>
<dbReference type="Proteomes" id="UP001642484">
    <property type="component" value="Unassembled WGS sequence"/>
</dbReference>
<keyword evidence="1" id="KW-0677">Repeat</keyword>
<feature type="repeat" description="TPR" evidence="3">
    <location>
        <begin position="176"/>
        <end position="209"/>
    </location>
</feature>
<dbReference type="PANTHER" id="PTHR44227:SF3">
    <property type="entry name" value="PROTEIN O-MANNOSYL-TRANSFERASE TMTC4"/>
    <property type="match status" value="1"/>
</dbReference>
<feature type="repeat" description="TPR" evidence="3">
    <location>
        <begin position="92"/>
        <end position="125"/>
    </location>
</feature>
<evidence type="ECO:0000256" key="1">
    <source>
        <dbReference type="ARBA" id="ARBA00022737"/>
    </source>
</evidence>
<dbReference type="Pfam" id="PF13432">
    <property type="entry name" value="TPR_16"/>
    <property type="match status" value="1"/>
</dbReference>
<evidence type="ECO:0000256" key="3">
    <source>
        <dbReference type="PROSITE-ProRule" id="PRU00339"/>
    </source>
</evidence>
<dbReference type="Gene3D" id="1.25.40.10">
    <property type="entry name" value="Tetratricopeptide repeat domain"/>
    <property type="match status" value="2"/>
</dbReference>
<gene>
    <name evidence="4" type="ORF">CCMP2556_LOCUS53046</name>
</gene>
<comment type="caution">
    <text evidence="4">The sequence shown here is derived from an EMBL/GenBank/DDBJ whole genome shotgun (WGS) entry which is preliminary data.</text>
</comment>
<dbReference type="PANTHER" id="PTHR44227">
    <property type="match status" value="1"/>
</dbReference>
<dbReference type="InterPro" id="IPR052346">
    <property type="entry name" value="O-mannosyl-transferase_TMTC"/>
</dbReference>
<keyword evidence="5" id="KW-1185">Reference proteome</keyword>
<evidence type="ECO:0008006" key="6">
    <source>
        <dbReference type="Google" id="ProtNLM"/>
    </source>
</evidence>
<dbReference type="PROSITE" id="PS50005">
    <property type="entry name" value="TPR"/>
    <property type="match status" value="3"/>
</dbReference>
<dbReference type="SUPFAM" id="SSF48452">
    <property type="entry name" value="TPR-like"/>
    <property type="match status" value="1"/>
</dbReference>
<dbReference type="InterPro" id="IPR011990">
    <property type="entry name" value="TPR-like_helical_dom_sf"/>
</dbReference>
<name>A0ABP0SR37_9DINO</name>
<feature type="repeat" description="TPR" evidence="3">
    <location>
        <begin position="210"/>
        <end position="243"/>
    </location>
</feature>
<dbReference type="Pfam" id="PF14559">
    <property type="entry name" value="TPR_19"/>
    <property type="match status" value="1"/>
</dbReference>
<dbReference type="InterPro" id="IPR019734">
    <property type="entry name" value="TPR_rpt"/>
</dbReference>
<protein>
    <recommendedName>
        <fullName evidence="6">Tetratricopeptide repeat protein</fullName>
    </recommendedName>
</protein>
<sequence length="260" mass="28530">MTPGNVCMRPPDVRNVKQGDGQVKAHVLRRVPCEVLESLSKSGVNGVNANLEVRYASAEEACKAARKLAAGGDMQQALIAYSQALDWDENSPSLCDEFGQFLLAHGQLSGAEYLFTRALSLEPHNAQYCYRQGVVLQQQKQLKQAAQSFTAALHPGPADGWADPLPVRMQQNPRFLGALFNLGIVHKELGETRRAAEQFQKLLQINAEDPCALALLGECQADLGDFEGAVRSLEDAVRLDPQNRSAQKDLLRLRQQVGRV</sequence>
<proteinExistence type="predicted"/>
<evidence type="ECO:0000313" key="5">
    <source>
        <dbReference type="Proteomes" id="UP001642484"/>
    </source>
</evidence>
<evidence type="ECO:0000256" key="2">
    <source>
        <dbReference type="ARBA" id="ARBA00022803"/>
    </source>
</evidence>
<keyword evidence="2 3" id="KW-0802">TPR repeat</keyword>
<reference evidence="4 5" key="1">
    <citation type="submission" date="2024-02" db="EMBL/GenBank/DDBJ databases">
        <authorList>
            <person name="Chen Y."/>
            <person name="Shah S."/>
            <person name="Dougan E. K."/>
            <person name="Thang M."/>
            <person name="Chan C."/>
        </authorList>
    </citation>
    <scope>NUCLEOTIDE SEQUENCE [LARGE SCALE GENOMIC DNA]</scope>
</reference>
<organism evidence="4 5">
    <name type="scientific">Durusdinium trenchii</name>
    <dbReference type="NCBI Taxonomy" id="1381693"/>
    <lineage>
        <taxon>Eukaryota</taxon>
        <taxon>Sar</taxon>
        <taxon>Alveolata</taxon>
        <taxon>Dinophyceae</taxon>
        <taxon>Suessiales</taxon>
        <taxon>Symbiodiniaceae</taxon>
        <taxon>Durusdinium</taxon>
    </lineage>
</organism>
<evidence type="ECO:0000313" key="4">
    <source>
        <dbReference type="EMBL" id="CAK9114721.1"/>
    </source>
</evidence>
<accession>A0ABP0SR37</accession>